<dbReference type="Proteomes" id="UP001166093">
    <property type="component" value="Unassembled WGS sequence"/>
</dbReference>
<keyword evidence="7" id="KW-0479">Metal-binding</keyword>
<dbReference type="EC" id="4.6.1.1" evidence="5"/>
<comment type="subcellular location">
    <subcellularLocation>
        <location evidence="4">Membrane</location>
        <topology evidence="4">Multi-pass membrane protein</topology>
    </subcellularLocation>
</comment>
<feature type="domain" description="Guanylate cyclase" evidence="16">
    <location>
        <begin position="146"/>
        <end position="288"/>
    </location>
</feature>
<evidence type="ECO:0000256" key="11">
    <source>
        <dbReference type="ARBA" id="ARBA00022989"/>
    </source>
</evidence>
<feature type="non-terminal residue" evidence="17">
    <location>
        <position position="1"/>
    </location>
</feature>
<dbReference type="SMART" id="SM00044">
    <property type="entry name" value="CYCc"/>
    <property type="match status" value="1"/>
</dbReference>
<evidence type="ECO:0000313" key="18">
    <source>
        <dbReference type="Proteomes" id="UP001166093"/>
    </source>
</evidence>
<comment type="similarity">
    <text evidence="15">Belongs to the adenylyl cyclase class-4/guanylyl cyclase family.</text>
</comment>
<comment type="catalytic activity">
    <reaction evidence="1">
        <text>ATP = 3',5'-cyclic AMP + diphosphate</text>
        <dbReference type="Rhea" id="RHEA:15389"/>
        <dbReference type="ChEBI" id="CHEBI:30616"/>
        <dbReference type="ChEBI" id="CHEBI:33019"/>
        <dbReference type="ChEBI" id="CHEBI:58165"/>
        <dbReference type="EC" id="4.6.1.1"/>
    </reaction>
</comment>
<dbReference type="EMBL" id="JAAWVQ010163655">
    <property type="protein sequence ID" value="MBN3287146.1"/>
    <property type="molecule type" value="Genomic_DNA"/>
</dbReference>
<dbReference type="PANTHER" id="PTHR45627">
    <property type="entry name" value="ADENYLATE CYCLASE TYPE 1"/>
    <property type="match status" value="1"/>
</dbReference>
<dbReference type="Pfam" id="PF00211">
    <property type="entry name" value="Guanylate_cyc"/>
    <property type="match status" value="1"/>
</dbReference>
<evidence type="ECO:0000256" key="5">
    <source>
        <dbReference type="ARBA" id="ARBA00012201"/>
    </source>
</evidence>
<keyword evidence="10" id="KW-0460">Magnesium</keyword>
<keyword evidence="14 15" id="KW-0456">Lyase</keyword>
<protein>
    <recommendedName>
        <fullName evidence="5">adenylate cyclase</fullName>
        <ecNumber evidence="5">4.6.1.1</ecNumber>
    </recommendedName>
</protein>
<keyword evidence="12" id="KW-0115">cAMP biosynthesis</keyword>
<evidence type="ECO:0000256" key="15">
    <source>
        <dbReference type="RuleBase" id="RU000405"/>
    </source>
</evidence>
<evidence type="ECO:0000256" key="12">
    <source>
        <dbReference type="ARBA" id="ARBA00022998"/>
    </source>
</evidence>
<keyword evidence="9" id="KW-0067">ATP-binding</keyword>
<keyword evidence="8" id="KW-0547">Nucleotide-binding</keyword>
<keyword evidence="13" id="KW-0472">Membrane</keyword>
<dbReference type="InterPro" id="IPR029787">
    <property type="entry name" value="Nucleotide_cyclase"/>
</dbReference>
<evidence type="ECO:0000256" key="14">
    <source>
        <dbReference type="ARBA" id="ARBA00023239"/>
    </source>
</evidence>
<evidence type="ECO:0000256" key="3">
    <source>
        <dbReference type="ARBA" id="ARBA00001946"/>
    </source>
</evidence>
<evidence type="ECO:0000256" key="1">
    <source>
        <dbReference type="ARBA" id="ARBA00001593"/>
    </source>
</evidence>
<keyword evidence="18" id="KW-1185">Reference proteome</keyword>
<evidence type="ECO:0000256" key="10">
    <source>
        <dbReference type="ARBA" id="ARBA00022842"/>
    </source>
</evidence>
<comment type="cofactor">
    <cofactor evidence="2">
        <name>Mn(2+)</name>
        <dbReference type="ChEBI" id="CHEBI:29035"/>
    </cofactor>
</comment>
<dbReference type="CDD" id="cd07302">
    <property type="entry name" value="CHD"/>
    <property type="match status" value="1"/>
</dbReference>
<dbReference type="PROSITE" id="PS00452">
    <property type="entry name" value="GUANYLATE_CYCLASE_1"/>
    <property type="match status" value="1"/>
</dbReference>
<comment type="caution">
    <text evidence="17">The sequence shown here is derived from an EMBL/GenBank/DDBJ whole genome shotgun (WGS) entry which is preliminary data.</text>
</comment>
<dbReference type="SUPFAM" id="SSF55073">
    <property type="entry name" value="Nucleotide cyclase"/>
    <property type="match status" value="1"/>
</dbReference>
<gene>
    <name evidence="17" type="primary">Adcy1</name>
    <name evidence="17" type="ORF">GTO93_0002968</name>
</gene>
<keyword evidence="6" id="KW-0812">Transmembrane</keyword>
<dbReference type="PANTHER" id="PTHR45627:SF26">
    <property type="entry name" value="ADENYLATE CYCLASE TYPE 1"/>
    <property type="match status" value="1"/>
</dbReference>
<organism evidence="17 18">
    <name type="scientific">Polyodon spathula</name>
    <name type="common">North American paddlefish</name>
    <name type="synonym">Squalus spathula</name>
    <dbReference type="NCBI Taxonomy" id="7913"/>
    <lineage>
        <taxon>Eukaryota</taxon>
        <taxon>Metazoa</taxon>
        <taxon>Chordata</taxon>
        <taxon>Craniata</taxon>
        <taxon>Vertebrata</taxon>
        <taxon>Euteleostomi</taxon>
        <taxon>Actinopterygii</taxon>
        <taxon>Chondrostei</taxon>
        <taxon>Acipenseriformes</taxon>
        <taxon>Polyodontidae</taxon>
        <taxon>Polyodon</taxon>
    </lineage>
</organism>
<accession>A0ABS2YK90</accession>
<comment type="cofactor">
    <cofactor evidence="3">
        <name>Mg(2+)</name>
        <dbReference type="ChEBI" id="CHEBI:18420"/>
    </cofactor>
</comment>
<evidence type="ECO:0000256" key="13">
    <source>
        <dbReference type="ARBA" id="ARBA00023136"/>
    </source>
</evidence>
<dbReference type="PROSITE" id="PS50125">
    <property type="entry name" value="GUANYLATE_CYCLASE_2"/>
    <property type="match status" value="1"/>
</dbReference>
<sequence length="409" mass="44959">MSLYVTSAAAFPRACYMLPCQPQVCLELAHQAIDQQVHAGVPGSTSDTNVVISIPTGRRITQGEAIHTQAEGGHLVSKSGFEAGRGECSMHRGRQQQEEERDDMERVKLDNKRILFNLLPAHVAQHFLMSNPRNMDLYYQSYSQVGVMFASIPNFNDFYIELDGNNMGVECLRLLNEIIADFDELMDKECYMDIEKIKTIGSTYMAAVGLVPTTGTKAKKSIYTHLSTVADFAIEMFNVLDAINYQSYNDFVLRVGINVGPVVAGVIGARRPQYDIWGNTVNVASRMDSTGVQGKIQITEDVYQILKKCDYEFVCRGKVSVKGKGEMLTYFLEGQSNGPNQQTRSASLERKKYPYGRANIQTKLGANCPSVSSVASFTVKAGLGTIQASSALSNQTAHCLPSVPAAKEA</sequence>
<keyword evidence="11" id="KW-1133">Transmembrane helix</keyword>
<evidence type="ECO:0000256" key="9">
    <source>
        <dbReference type="ARBA" id="ARBA00022840"/>
    </source>
</evidence>
<reference evidence="17" key="1">
    <citation type="journal article" date="2021" name="Cell">
        <title>Tracing the genetic footprints of vertebrate landing in non-teleost ray-finned fishes.</title>
        <authorList>
            <person name="Bi X."/>
            <person name="Wang K."/>
            <person name="Yang L."/>
            <person name="Pan H."/>
            <person name="Jiang H."/>
            <person name="Wei Q."/>
            <person name="Fang M."/>
            <person name="Yu H."/>
            <person name="Zhu C."/>
            <person name="Cai Y."/>
            <person name="He Y."/>
            <person name="Gan X."/>
            <person name="Zeng H."/>
            <person name="Yu D."/>
            <person name="Zhu Y."/>
            <person name="Jiang H."/>
            <person name="Qiu Q."/>
            <person name="Yang H."/>
            <person name="Zhang Y.E."/>
            <person name="Wang W."/>
            <person name="Zhu M."/>
            <person name="He S."/>
            <person name="Zhang G."/>
        </authorList>
    </citation>
    <scope>NUCLEOTIDE SEQUENCE</scope>
    <source>
        <strain evidence="17">Pddl_001</strain>
    </source>
</reference>
<evidence type="ECO:0000256" key="4">
    <source>
        <dbReference type="ARBA" id="ARBA00004141"/>
    </source>
</evidence>
<proteinExistence type="inferred from homology"/>
<evidence type="ECO:0000256" key="7">
    <source>
        <dbReference type="ARBA" id="ARBA00022723"/>
    </source>
</evidence>
<evidence type="ECO:0000256" key="6">
    <source>
        <dbReference type="ARBA" id="ARBA00022692"/>
    </source>
</evidence>
<evidence type="ECO:0000259" key="16">
    <source>
        <dbReference type="PROSITE" id="PS50125"/>
    </source>
</evidence>
<evidence type="ECO:0000256" key="8">
    <source>
        <dbReference type="ARBA" id="ARBA00022741"/>
    </source>
</evidence>
<dbReference type="InterPro" id="IPR001054">
    <property type="entry name" value="A/G_cyclase"/>
</dbReference>
<name>A0ABS2YK90_POLSP</name>
<feature type="non-terminal residue" evidence="17">
    <location>
        <position position="409"/>
    </location>
</feature>
<dbReference type="InterPro" id="IPR018297">
    <property type="entry name" value="A/G_cyclase_CS"/>
</dbReference>
<evidence type="ECO:0000256" key="2">
    <source>
        <dbReference type="ARBA" id="ARBA00001936"/>
    </source>
</evidence>
<dbReference type="Gene3D" id="3.30.70.1230">
    <property type="entry name" value="Nucleotide cyclase"/>
    <property type="match status" value="1"/>
</dbReference>
<evidence type="ECO:0000313" key="17">
    <source>
        <dbReference type="EMBL" id="MBN3287146.1"/>
    </source>
</evidence>